<dbReference type="InterPro" id="IPR037026">
    <property type="entry name" value="Vgr_OB-fold_dom_sf"/>
</dbReference>
<dbReference type="Gene3D" id="2.30.110.50">
    <property type="match status" value="1"/>
</dbReference>
<dbReference type="Pfam" id="PF04717">
    <property type="entry name" value="Phage_base_V"/>
    <property type="match status" value="1"/>
</dbReference>
<dbReference type="InterPro" id="IPR006531">
    <property type="entry name" value="Gp5/Vgr_OB"/>
</dbReference>
<reference evidence="4" key="1">
    <citation type="submission" date="2012-11" db="EMBL/GenBank/DDBJ databases">
        <authorList>
            <person name="Lucero-Rivera Y.E."/>
            <person name="Tovar-Ramirez D."/>
        </authorList>
    </citation>
    <scope>NUCLEOTIDE SEQUENCE [LARGE SCALE GENOMIC DNA]</scope>
    <source>
        <strain evidence="4">Araruama</strain>
    </source>
</reference>
<dbReference type="SUPFAM" id="SSF69255">
    <property type="entry name" value="gp5 N-terminal domain-like"/>
    <property type="match status" value="1"/>
</dbReference>
<organism evidence="3 4">
    <name type="scientific">Candidatus Magnetoglobus multicellularis str. Araruama</name>
    <dbReference type="NCBI Taxonomy" id="890399"/>
    <lineage>
        <taxon>Bacteria</taxon>
        <taxon>Pseudomonadati</taxon>
        <taxon>Thermodesulfobacteriota</taxon>
        <taxon>Desulfobacteria</taxon>
        <taxon>Desulfobacterales</taxon>
        <taxon>Desulfobacteraceae</taxon>
        <taxon>Candidatus Magnetoglobus</taxon>
    </lineage>
</organism>
<dbReference type="NCBIfam" id="TIGR01646">
    <property type="entry name" value="vgr_GE"/>
    <property type="match status" value="1"/>
</dbReference>
<sequence length="497" mass="53694">MGDSISAYQDCQPDATVQYHSHSGALGAAELDEYLSQCSIRVGVHTGKLIANDYFYEKPDVQLRKPKEADKHSELEIYEQSSGFSEPDHGQALAKNRLEYHQLTSRILVGDGNYTSLAPGHKFEIQQHPNASVNQLHTVLELQQKGTQTQVLVHGESNDEGTNFETNFVAVLSEQTIRPAPKPKPVALPQTATVVGPDGESYYIDKMGRVKVRFHWDRQCEENECSCWIRVSESYAGSDHGSQFPPLINDSVIVSFIHGDPDRPIITGRVYDGNQTPPIKPDQMVRNVIQTPYGHQVLIDDKNACISLTTAGGDQLLMTDGWKEDGNMVRLTSSDGHAFSAGEGDNLKGITLVTKAGHTVSMIDDPSPKISVVDKGEQLKIDLDCDGKSITIDNADSGSVNIQCSNGKIVISGKTVEINGQSGIDMTSNSHISMSAGTIQIKGDQKVEIEGGMELKAKAGTNFKAESGATMSIEGGATTKVQGGALTEVKGALVKIN</sequence>
<dbReference type="Gene3D" id="2.40.50.230">
    <property type="entry name" value="Gp5 N-terminal domain"/>
    <property type="match status" value="1"/>
</dbReference>
<accession>A0A1V1NXZ1</accession>
<dbReference type="SUPFAM" id="SSF69349">
    <property type="entry name" value="Phage fibre proteins"/>
    <property type="match status" value="1"/>
</dbReference>
<comment type="similarity">
    <text evidence="1">Belongs to the VgrG protein family.</text>
</comment>
<protein>
    <recommendedName>
        <fullName evidence="2">Gp5/Type VI secretion system Vgr protein OB-fold domain-containing protein</fullName>
    </recommendedName>
</protein>
<dbReference type="Proteomes" id="UP000189670">
    <property type="component" value="Unassembled WGS sequence"/>
</dbReference>
<dbReference type="AlphaFoldDB" id="A0A1V1NXZ1"/>
<dbReference type="Gene3D" id="4.10.220.110">
    <property type="match status" value="1"/>
</dbReference>
<comment type="caution">
    <text evidence="3">The sequence shown here is derived from an EMBL/GenBank/DDBJ whole genome shotgun (WGS) entry which is preliminary data.</text>
</comment>
<gene>
    <name evidence="3" type="ORF">OMM_05106</name>
</gene>
<dbReference type="EMBL" id="ATBP01001355">
    <property type="protein sequence ID" value="ETR67492.1"/>
    <property type="molecule type" value="Genomic_DNA"/>
</dbReference>
<dbReference type="InterPro" id="IPR006533">
    <property type="entry name" value="T6SS_Vgr_RhsGE"/>
</dbReference>
<feature type="domain" description="Gp5/Type VI secretion system Vgr protein OB-fold" evidence="2">
    <location>
        <begin position="205"/>
        <end position="271"/>
    </location>
</feature>
<dbReference type="NCBIfam" id="TIGR03361">
    <property type="entry name" value="VI_Rhs_Vgr"/>
    <property type="match status" value="1"/>
</dbReference>
<name>A0A1V1NXZ1_9BACT</name>
<evidence type="ECO:0000313" key="4">
    <source>
        <dbReference type="Proteomes" id="UP000189670"/>
    </source>
</evidence>
<dbReference type="SUPFAM" id="SSF69279">
    <property type="entry name" value="Phage tail proteins"/>
    <property type="match status" value="1"/>
</dbReference>
<evidence type="ECO:0000259" key="2">
    <source>
        <dbReference type="Pfam" id="PF04717"/>
    </source>
</evidence>
<proteinExistence type="inferred from homology"/>
<dbReference type="InterPro" id="IPR017847">
    <property type="entry name" value="T6SS_RhsGE_Vgr_subset"/>
</dbReference>
<evidence type="ECO:0000256" key="1">
    <source>
        <dbReference type="ARBA" id="ARBA00005558"/>
    </source>
</evidence>
<evidence type="ECO:0000313" key="3">
    <source>
        <dbReference type="EMBL" id="ETR67492.1"/>
    </source>
</evidence>
<dbReference type="Pfam" id="PF05954">
    <property type="entry name" value="Phage_GPD"/>
    <property type="match status" value="1"/>
</dbReference>